<dbReference type="EMBL" id="CP003179">
    <property type="protein sequence ID" value="AEW05994.1"/>
    <property type="molecule type" value="Genomic_DNA"/>
</dbReference>
<dbReference type="PANTHER" id="PTHR46494">
    <property type="entry name" value="CORA FAMILY METAL ION TRANSPORTER (EUROFUNG)"/>
    <property type="match status" value="1"/>
</dbReference>
<comment type="similarity">
    <text evidence="2">Belongs to the CorA metal ion transporter (MIT) (TC 1.A.35) family.</text>
</comment>
<evidence type="ECO:0000256" key="8">
    <source>
        <dbReference type="ARBA" id="ARBA00023065"/>
    </source>
</evidence>
<evidence type="ECO:0000256" key="7">
    <source>
        <dbReference type="ARBA" id="ARBA00022989"/>
    </source>
</evidence>
<keyword evidence="7 12" id="KW-1133">Transmembrane helix</keyword>
<dbReference type="FunFam" id="1.20.58.340:FF:000004">
    <property type="entry name" value="Magnesium transport protein CorA"/>
    <property type="match status" value="1"/>
</dbReference>
<dbReference type="GO" id="GO:0000287">
    <property type="term" value="F:magnesium ion binding"/>
    <property type="evidence" value="ECO:0007669"/>
    <property type="project" value="TreeGrafter"/>
</dbReference>
<dbReference type="Gene3D" id="3.30.460.20">
    <property type="entry name" value="CorA soluble domain-like"/>
    <property type="match status" value="1"/>
</dbReference>
<evidence type="ECO:0000313" key="14">
    <source>
        <dbReference type="Proteomes" id="UP000005439"/>
    </source>
</evidence>
<dbReference type="Proteomes" id="UP000005439">
    <property type="component" value="Chromosome"/>
</dbReference>
<comment type="function">
    <text evidence="11">Mediates influx of magnesium ions. Alternates between open and closed states. Activated by low cytoplasmic Mg(2+) levels. Inactive when cytoplasmic Mg(2+) levels are high.</text>
</comment>
<feature type="transmembrane region" description="Helical" evidence="12">
    <location>
        <begin position="253"/>
        <end position="273"/>
    </location>
</feature>
<reference evidence="13 14" key="2">
    <citation type="journal article" date="2012" name="Stand. Genomic Sci.">
        <title>Complete genome sequence of the moderately thermophilic mineral-sulfide-oxidizing firmicute Sulfobacillus acidophilus type strain (NAL(T)).</title>
        <authorList>
            <person name="Anderson I."/>
            <person name="Chertkov O."/>
            <person name="Chen A."/>
            <person name="Saunders E."/>
            <person name="Lapidus A."/>
            <person name="Nolan M."/>
            <person name="Lucas S."/>
            <person name="Hammon N."/>
            <person name="Deshpande S."/>
            <person name="Cheng J.F."/>
            <person name="Han C."/>
            <person name="Tapia R."/>
            <person name="Goodwin L.A."/>
            <person name="Pitluck S."/>
            <person name="Liolios K."/>
            <person name="Pagani I."/>
            <person name="Ivanova N."/>
            <person name="Mikhailova N."/>
            <person name="Pati A."/>
            <person name="Palaniappan K."/>
            <person name="Land M."/>
            <person name="Pan C."/>
            <person name="Rohde M."/>
            <person name="Pukall R."/>
            <person name="Goker M."/>
            <person name="Detter J.C."/>
            <person name="Woyke T."/>
            <person name="Bristow J."/>
            <person name="Eisen J.A."/>
            <person name="Markowitz V."/>
            <person name="Hugenholtz P."/>
            <person name="Kyrpides N.C."/>
            <person name="Klenk H.P."/>
            <person name="Mavromatis K."/>
        </authorList>
    </citation>
    <scope>NUCLEOTIDE SEQUENCE [LARGE SCALE GENOMIC DNA]</scope>
    <source>
        <strain evidence="14">ATCC 700253 / DSM 10332 / NAL</strain>
    </source>
</reference>
<evidence type="ECO:0000313" key="13">
    <source>
        <dbReference type="EMBL" id="AEW05994.1"/>
    </source>
</evidence>
<dbReference type="Gene3D" id="1.20.58.340">
    <property type="entry name" value="Magnesium transport protein CorA, transmembrane region"/>
    <property type="match status" value="2"/>
</dbReference>
<sequence>MPQYLWVKDQQTREGQDWPQAAEIIWVDIGPGEDDAIQSVVENLYPVHPTAIRRVLDQGRPSFLVEDDAVVFVLALVDEGQADDLRRLAIFLGHRFLVTVHLYGESDVVQHAWQFIARQQLLDEGPDFALYHVLENHLRVLKKVARQLDERFELLHRILLKHPYRDMAPHILPLRKKAMAVKQLLEPEVAIFELLKSDEFPYIQSRHRPYFEDATYQMREIVEEVQATREGLAEMVEAYTSIQSNEINKVMKFLTIISVLALPATTIASIYGMNFNIPEIHWKYGYWYSLALMFVVTVALLAYMKRRDDLNG</sequence>
<evidence type="ECO:0000256" key="4">
    <source>
        <dbReference type="ARBA" id="ARBA00022475"/>
    </source>
</evidence>
<dbReference type="GO" id="GO:0050897">
    <property type="term" value="F:cobalt ion binding"/>
    <property type="evidence" value="ECO:0007669"/>
    <property type="project" value="TreeGrafter"/>
</dbReference>
<dbReference type="GO" id="GO:0005886">
    <property type="term" value="C:plasma membrane"/>
    <property type="evidence" value="ECO:0007669"/>
    <property type="project" value="UniProtKB-SubCell"/>
</dbReference>
<evidence type="ECO:0000256" key="5">
    <source>
        <dbReference type="ARBA" id="ARBA00022692"/>
    </source>
</evidence>
<dbReference type="CDD" id="cd12822">
    <property type="entry name" value="TmCorA-like"/>
    <property type="match status" value="1"/>
</dbReference>
<feature type="transmembrane region" description="Helical" evidence="12">
    <location>
        <begin position="285"/>
        <end position="304"/>
    </location>
</feature>
<organism evidence="13 14">
    <name type="scientific">Sulfobacillus acidophilus (strain ATCC 700253 / DSM 10332 / NAL)</name>
    <dbReference type="NCBI Taxonomy" id="679936"/>
    <lineage>
        <taxon>Bacteria</taxon>
        <taxon>Bacillati</taxon>
        <taxon>Bacillota</taxon>
        <taxon>Clostridia</taxon>
        <taxon>Eubacteriales</taxon>
        <taxon>Clostridiales Family XVII. Incertae Sedis</taxon>
        <taxon>Sulfobacillus</taxon>
    </lineage>
</organism>
<evidence type="ECO:0000256" key="11">
    <source>
        <dbReference type="ARBA" id="ARBA00045497"/>
    </source>
</evidence>
<dbReference type="SUPFAM" id="SSF144083">
    <property type="entry name" value="Magnesium transport protein CorA, transmembrane region"/>
    <property type="match status" value="1"/>
</dbReference>
<gene>
    <name evidence="13" type="ordered locus">Sulac_2532</name>
</gene>
<reference evidence="14" key="1">
    <citation type="submission" date="2011-12" db="EMBL/GenBank/DDBJ databases">
        <title>The complete genome of chromosome of Sulfobacillus acidophilus DSM 10332.</title>
        <authorList>
            <person name="Lucas S."/>
            <person name="Han J."/>
            <person name="Lapidus A."/>
            <person name="Bruce D."/>
            <person name="Goodwin L."/>
            <person name="Pitluck S."/>
            <person name="Peters L."/>
            <person name="Kyrpides N."/>
            <person name="Mavromatis K."/>
            <person name="Ivanova N."/>
            <person name="Mikhailova N."/>
            <person name="Chertkov O."/>
            <person name="Saunders E."/>
            <person name="Detter J.C."/>
            <person name="Tapia R."/>
            <person name="Han C."/>
            <person name="Land M."/>
            <person name="Hauser L."/>
            <person name="Markowitz V."/>
            <person name="Cheng J.-F."/>
            <person name="Hugenholtz P."/>
            <person name="Woyke T."/>
            <person name="Wu D."/>
            <person name="Pukall R."/>
            <person name="Gehrich-Schroeter G."/>
            <person name="Schneider S."/>
            <person name="Klenk H.-P."/>
            <person name="Eisen J.A."/>
        </authorList>
    </citation>
    <scope>NUCLEOTIDE SEQUENCE [LARGE SCALE GENOMIC DNA]</scope>
    <source>
        <strain evidence="14">ATCC 700253 / DSM 10332 / NAL</strain>
    </source>
</reference>
<dbReference type="STRING" id="679936.Sulac_2532"/>
<dbReference type="SUPFAM" id="SSF143865">
    <property type="entry name" value="CorA soluble domain-like"/>
    <property type="match status" value="1"/>
</dbReference>
<evidence type="ECO:0000256" key="2">
    <source>
        <dbReference type="ARBA" id="ARBA00009765"/>
    </source>
</evidence>
<dbReference type="Pfam" id="PF01544">
    <property type="entry name" value="CorA"/>
    <property type="match status" value="1"/>
</dbReference>
<dbReference type="InterPro" id="IPR045861">
    <property type="entry name" value="CorA_cytoplasmic_dom"/>
</dbReference>
<keyword evidence="5 12" id="KW-0812">Transmembrane</keyword>
<protein>
    <submittedName>
        <fullName evidence="13">Mg2 transporter protein CorA family protein</fullName>
    </submittedName>
</protein>
<keyword evidence="9 12" id="KW-0472">Membrane</keyword>
<evidence type="ECO:0000256" key="12">
    <source>
        <dbReference type="SAM" id="Phobius"/>
    </source>
</evidence>
<dbReference type="HOGENOM" id="CLU_007127_0_0_9"/>
<dbReference type="AlphaFoldDB" id="G8TWK5"/>
<evidence type="ECO:0000256" key="10">
    <source>
        <dbReference type="ARBA" id="ARBA00034269"/>
    </source>
</evidence>
<dbReference type="GO" id="GO:0015095">
    <property type="term" value="F:magnesium ion transmembrane transporter activity"/>
    <property type="evidence" value="ECO:0007669"/>
    <property type="project" value="TreeGrafter"/>
</dbReference>
<keyword evidence="8" id="KW-0406">Ion transport</keyword>
<dbReference type="InterPro" id="IPR045863">
    <property type="entry name" value="CorA_TM1_TM2"/>
</dbReference>
<keyword evidence="4" id="KW-1003">Cell membrane</keyword>
<dbReference type="KEGG" id="sap:Sulac_2532"/>
<keyword evidence="6" id="KW-0460">Magnesium</keyword>
<evidence type="ECO:0000256" key="3">
    <source>
        <dbReference type="ARBA" id="ARBA00022448"/>
    </source>
</evidence>
<comment type="catalytic activity">
    <reaction evidence="10">
        <text>Mg(2+)(in) = Mg(2+)(out)</text>
        <dbReference type="Rhea" id="RHEA:29827"/>
        <dbReference type="ChEBI" id="CHEBI:18420"/>
    </reaction>
</comment>
<keyword evidence="3" id="KW-0813">Transport</keyword>
<dbReference type="GO" id="GO:0015087">
    <property type="term" value="F:cobalt ion transmembrane transporter activity"/>
    <property type="evidence" value="ECO:0007669"/>
    <property type="project" value="TreeGrafter"/>
</dbReference>
<proteinExistence type="inferred from homology"/>
<accession>G8TWK5</accession>
<name>G8TWK5_SULAD</name>
<keyword evidence="14" id="KW-1185">Reference proteome</keyword>
<evidence type="ECO:0000256" key="1">
    <source>
        <dbReference type="ARBA" id="ARBA00004651"/>
    </source>
</evidence>
<dbReference type="PATRIC" id="fig|679936.5.peg.2620"/>
<evidence type="ECO:0000256" key="9">
    <source>
        <dbReference type="ARBA" id="ARBA00023136"/>
    </source>
</evidence>
<dbReference type="PANTHER" id="PTHR46494:SF1">
    <property type="entry name" value="CORA FAMILY METAL ION TRANSPORTER (EUROFUNG)"/>
    <property type="match status" value="1"/>
</dbReference>
<comment type="subcellular location">
    <subcellularLocation>
        <location evidence="1">Cell membrane</location>
        <topology evidence="1">Multi-pass membrane protein</topology>
    </subcellularLocation>
</comment>
<evidence type="ECO:0000256" key="6">
    <source>
        <dbReference type="ARBA" id="ARBA00022842"/>
    </source>
</evidence>
<dbReference type="InterPro" id="IPR002523">
    <property type="entry name" value="MgTranspt_CorA/ZnTranspt_ZntB"/>
</dbReference>